<evidence type="ECO:0000313" key="1">
    <source>
        <dbReference type="EMBL" id="GLK77432.1"/>
    </source>
</evidence>
<gene>
    <name evidence="1" type="ORF">GCM10008171_26860</name>
</gene>
<dbReference type="EMBL" id="BSFK01000016">
    <property type="protein sequence ID" value="GLK77432.1"/>
    <property type="molecule type" value="Genomic_DNA"/>
</dbReference>
<evidence type="ECO:0000313" key="2">
    <source>
        <dbReference type="Proteomes" id="UP001143364"/>
    </source>
</evidence>
<protein>
    <submittedName>
        <fullName evidence="1">Uncharacterized protein</fullName>
    </submittedName>
</protein>
<accession>A0A9W6JHR1</accession>
<dbReference type="AlphaFoldDB" id="A0A9W6JHR1"/>
<dbReference type="Proteomes" id="UP001143364">
    <property type="component" value="Unassembled WGS sequence"/>
</dbReference>
<reference evidence="1" key="1">
    <citation type="journal article" date="2014" name="Int. J. Syst. Evol. Microbiol.">
        <title>Complete genome sequence of Corynebacterium casei LMG S-19264T (=DSM 44701T), isolated from a smear-ripened cheese.</title>
        <authorList>
            <consortium name="US DOE Joint Genome Institute (JGI-PGF)"/>
            <person name="Walter F."/>
            <person name="Albersmeier A."/>
            <person name="Kalinowski J."/>
            <person name="Ruckert C."/>
        </authorList>
    </citation>
    <scope>NUCLEOTIDE SEQUENCE</scope>
    <source>
        <strain evidence="1">VKM B-2555</strain>
    </source>
</reference>
<organism evidence="1 2">
    <name type="scientific">Methylopila jiangsuensis</name>
    <dbReference type="NCBI Taxonomy" id="586230"/>
    <lineage>
        <taxon>Bacteria</taxon>
        <taxon>Pseudomonadati</taxon>
        <taxon>Pseudomonadota</taxon>
        <taxon>Alphaproteobacteria</taxon>
        <taxon>Hyphomicrobiales</taxon>
        <taxon>Methylopilaceae</taxon>
        <taxon>Methylopila</taxon>
    </lineage>
</organism>
<proteinExistence type="predicted"/>
<comment type="caution">
    <text evidence="1">The sequence shown here is derived from an EMBL/GenBank/DDBJ whole genome shotgun (WGS) entry which is preliminary data.</text>
</comment>
<keyword evidence="2" id="KW-1185">Reference proteome</keyword>
<reference evidence="1" key="2">
    <citation type="submission" date="2023-01" db="EMBL/GenBank/DDBJ databases">
        <authorList>
            <person name="Sun Q."/>
            <person name="Evtushenko L."/>
        </authorList>
    </citation>
    <scope>NUCLEOTIDE SEQUENCE</scope>
    <source>
        <strain evidence="1">VKM B-2555</strain>
    </source>
</reference>
<name>A0A9W6JHR1_9HYPH</name>
<sequence>MGRGGAGRAAADGCEARAAAYLMSGEVPAVVSERLRREFGAVVLRFNCAAVSRVDEQARVAASSLSAR</sequence>